<evidence type="ECO:0000256" key="3">
    <source>
        <dbReference type="ARBA" id="ARBA00023015"/>
    </source>
</evidence>
<keyword evidence="5" id="KW-0539">Nucleus</keyword>
<sequence>MVHRPSFLESIQTDDVRLDFVLSICALAAMFYKDANGYPSLVDNHFCREWAEEAGRIALTQIEKPSYENTAVFLNLALFWYSYGDFHRAVMHSGFASTTTWTLGLPDIGHENDHSLELEIRRRRFWACYLLNSFLTDSLFPKIPTVAMVNMPLPCCENDFGLGKPQGGVSLKSGQSTQSIYAEVVRVMALWSAVVALVKQPEASLTNRLAEIQVLDGRIHEAYSKLSECFQLTSNNMSSTHLDDLPNLLLLHVMYQQCWCSLHSSIVPLFSWSVFDDNYSYAQQLSAQTAFEHANTVSSLLDTALKLNWDATRMPSFIGYAAYCACAIQTPFLWCLHSEVKQHAVRSVLANLKTLQVLGNHWKFLKVLGKYACHLYKVHASRPFPLADEPKNMTGAALKGIRPNARARLSILAHNTILVNEEGSFARIPEDIGDLSLNEAGSQNAALDNEENIAGFMSHISGEGRTVTSQLPVMMDPFLPSENLDYYDLSGAFHQPTGAQDMDSFGNIEDWISELLQHEA</sequence>
<evidence type="ECO:0000256" key="4">
    <source>
        <dbReference type="ARBA" id="ARBA00023163"/>
    </source>
</evidence>
<evidence type="ECO:0000256" key="1">
    <source>
        <dbReference type="ARBA" id="ARBA00004123"/>
    </source>
</evidence>
<dbReference type="CDD" id="cd12148">
    <property type="entry name" value="fungal_TF_MHR"/>
    <property type="match status" value="1"/>
</dbReference>
<dbReference type="InterPro" id="IPR007219">
    <property type="entry name" value="XnlR_reg_dom"/>
</dbReference>
<dbReference type="GO" id="GO:0005634">
    <property type="term" value="C:nucleus"/>
    <property type="evidence" value="ECO:0007669"/>
    <property type="project" value="UniProtKB-SubCell"/>
</dbReference>
<feature type="domain" description="Xylanolytic transcriptional activator regulatory" evidence="6">
    <location>
        <begin position="2"/>
        <end position="210"/>
    </location>
</feature>
<dbReference type="STRING" id="1016849.A0A0D1YRX4"/>
<dbReference type="Proteomes" id="UP000053599">
    <property type="component" value="Unassembled WGS sequence"/>
</dbReference>
<protein>
    <recommendedName>
        <fullName evidence="6">Xylanolytic transcriptional activator regulatory domain-containing protein</fullName>
    </recommendedName>
</protein>
<keyword evidence="4" id="KW-0804">Transcription</keyword>
<evidence type="ECO:0000313" key="8">
    <source>
        <dbReference type="Proteomes" id="UP000053599"/>
    </source>
</evidence>
<dbReference type="EMBL" id="KN846951">
    <property type="protein sequence ID" value="KIV85432.1"/>
    <property type="molecule type" value="Genomic_DNA"/>
</dbReference>
<dbReference type="PANTHER" id="PTHR47338:SF27">
    <property type="entry name" value="ZN(II)2CYS6 TRANSCRIPTION FACTOR (EUROFUNG)"/>
    <property type="match status" value="1"/>
</dbReference>
<evidence type="ECO:0000256" key="2">
    <source>
        <dbReference type="ARBA" id="ARBA00022723"/>
    </source>
</evidence>
<dbReference type="PANTHER" id="PTHR47338">
    <property type="entry name" value="ZN(II)2CYS6 TRANSCRIPTION FACTOR (EUROFUNG)-RELATED"/>
    <property type="match status" value="1"/>
</dbReference>
<dbReference type="GO" id="GO:0000981">
    <property type="term" value="F:DNA-binding transcription factor activity, RNA polymerase II-specific"/>
    <property type="evidence" value="ECO:0007669"/>
    <property type="project" value="InterPro"/>
</dbReference>
<keyword evidence="3" id="KW-0805">Transcription regulation</keyword>
<evidence type="ECO:0000313" key="7">
    <source>
        <dbReference type="EMBL" id="KIV85432.1"/>
    </source>
</evidence>
<proteinExistence type="predicted"/>
<dbReference type="OrthoDB" id="2309723at2759"/>
<comment type="subcellular location">
    <subcellularLocation>
        <location evidence="1">Nucleus</location>
    </subcellularLocation>
</comment>
<keyword evidence="2" id="KW-0479">Metal-binding</keyword>
<dbReference type="GO" id="GO:0008270">
    <property type="term" value="F:zinc ion binding"/>
    <property type="evidence" value="ECO:0007669"/>
    <property type="project" value="InterPro"/>
</dbReference>
<organism evidence="7 8">
    <name type="scientific">Exophiala sideris</name>
    <dbReference type="NCBI Taxonomy" id="1016849"/>
    <lineage>
        <taxon>Eukaryota</taxon>
        <taxon>Fungi</taxon>
        <taxon>Dikarya</taxon>
        <taxon>Ascomycota</taxon>
        <taxon>Pezizomycotina</taxon>
        <taxon>Eurotiomycetes</taxon>
        <taxon>Chaetothyriomycetidae</taxon>
        <taxon>Chaetothyriales</taxon>
        <taxon>Herpotrichiellaceae</taxon>
        <taxon>Exophiala</taxon>
    </lineage>
</organism>
<evidence type="ECO:0000256" key="5">
    <source>
        <dbReference type="ARBA" id="ARBA00023242"/>
    </source>
</evidence>
<dbReference type="HOGENOM" id="CLU_024802_1_0_1"/>
<gene>
    <name evidence="7" type="ORF">PV11_01128</name>
</gene>
<evidence type="ECO:0000259" key="6">
    <source>
        <dbReference type="Pfam" id="PF04082"/>
    </source>
</evidence>
<dbReference type="AlphaFoldDB" id="A0A0D1YRX4"/>
<dbReference type="InterPro" id="IPR050815">
    <property type="entry name" value="TF_fung"/>
</dbReference>
<accession>A0A0D1YRX4</accession>
<reference evidence="7 8" key="1">
    <citation type="submission" date="2015-01" db="EMBL/GenBank/DDBJ databases">
        <title>The Genome Sequence of Exophiala sideris CBS121828.</title>
        <authorList>
            <consortium name="The Broad Institute Genomics Platform"/>
            <person name="Cuomo C."/>
            <person name="de Hoog S."/>
            <person name="Gorbushina A."/>
            <person name="Stielow B."/>
            <person name="Teixiera M."/>
            <person name="Abouelleil A."/>
            <person name="Chapman S.B."/>
            <person name="Priest M."/>
            <person name="Young S.K."/>
            <person name="Wortman J."/>
            <person name="Nusbaum C."/>
            <person name="Birren B."/>
        </authorList>
    </citation>
    <scope>NUCLEOTIDE SEQUENCE [LARGE SCALE GENOMIC DNA]</scope>
    <source>
        <strain evidence="7 8">CBS 121828</strain>
    </source>
</reference>
<dbReference type="Pfam" id="PF04082">
    <property type="entry name" value="Fungal_trans"/>
    <property type="match status" value="1"/>
</dbReference>
<name>A0A0D1YRX4_9EURO</name>
<dbReference type="GO" id="GO:0003677">
    <property type="term" value="F:DNA binding"/>
    <property type="evidence" value="ECO:0007669"/>
    <property type="project" value="InterPro"/>
</dbReference>
<dbReference type="GO" id="GO:0006351">
    <property type="term" value="P:DNA-templated transcription"/>
    <property type="evidence" value="ECO:0007669"/>
    <property type="project" value="InterPro"/>
</dbReference>